<protein>
    <submittedName>
        <fullName evidence="1">Uncharacterized protein</fullName>
    </submittedName>
</protein>
<gene>
    <name evidence="1" type="ORF">HaLaN_32435</name>
</gene>
<evidence type="ECO:0000313" key="2">
    <source>
        <dbReference type="Proteomes" id="UP000485058"/>
    </source>
</evidence>
<reference evidence="1 2" key="1">
    <citation type="submission" date="2020-02" db="EMBL/GenBank/DDBJ databases">
        <title>Draft genome sequence of Haematococcus lacustris strain NIES-144.</title>
        <authorList>
            <person name="Morimoto D."/>
            <person name="Nakagawa S."/>
            <person name="Yoshida T."/>
            <person name="Sawayama S."/>
        </authorList>
    </citation>
    <scope>NUCLEOTIDE SEQUENCE [LARGE SCALE GENOMIC DNA]</scope>
    <source>
        <strain evidence="1 2">NIES-144</strain>
    </source>
</reference>
<dbReference type="AlphaFoldDB" id="A0A6A0ALE4"/>
<dbReference type="Proteomes" id="UP000485058">
    <property type="component" value="Unassembled WGS sequence"/>
</dbReference>
<accession>A0A6A0ALE4</accession>
<dbReference type="EMBL" id="BLLF01007792">
    <property type="protein sequence ID" value="GFH33113.1"/>
    <property type="molecule type" value="Genomic_DNA"/>
</dbReference>
<comment type="caution">
    <text evidence="1">The sequence shown here is derived from an EMBL/GenBank/DDBJ whole genome shotgun (WGS) entry which is preliminary data.</text>
</comment>
<keyword evidence="2" id="KW-1185">Reference proteome</keyword>
<sequence>EEGAGAALISAAKQAAKRQRLSHAALLEDERSARLKGLVGRCAEALGLLHLLAANNLGRLAARLDEGSRKTLAHM</sequence>
<proteinExistence type="predicted"/>
<organism evidence="1 2">
    <name type="scientific">Haematococcus lacustris</name>
    <name type="common">Green alga</name>
    <name type="synonym">Haematococcus pluvialis</name>
    <dbReference type="NCBI Taxonomy" id="44745"/>
    <lineage>
        <taxon>Eukaryota</taxon>
        <taxon>Viridiplantae</taxon>
        <taxon>Chlorophyta</taxon>
        <taxon>core chlorophytes</taxon>
        <taxon>Chlorophyceae</taxon>
        <taxon>CS clade</taxon>
        <taxon>Chlamydomonadales</taxon>
        <taxon>Haematococcaceae</taxon>
        <taxon>Haematococcus</taxon>
    </lineage>
</organism>
<dbReference type="Gene3D" id="1.20.58.1780">
    <property type="match status" value="1"/>
</dbReference>
<name>A0A6A0ALE4_HAELA</name>
<evidence type="ECO:0000313" key="1">
    <source>
        <dbReference type="EMBL" id="GFH33113.1"/>
    </source>
</evidence>
<feature type="non-terminal residue" evidence="1">
    <location>
        <position position="1"/>
    </location>
</feature>
<feature type="non-terminal residue" evidence="1">
    <location>
        <position position="75"/>
    </location>
</feature>